<reference evidence="1 2" key="1">
    <citation type="journal article" date="2020" name="Int. J. Syst. Evol. Microbiol.">
        <title>Novel acetic acid bacteria from cider fermentations: Acetobacter conturbans sp. nov. and Acetobacter fallax sp. nov.</title>
        <authorList>
            <person name="Sombolestani A.S."/>
            <person name="Cleenwerck I."/>
            <person name="Cnockaert M."/>
            <person name="Borremans W."/>
            <person name="Wieme A.D."/>
            <person name="De Vuyst L."/>
            <person name="Vandamme P."/>
        </authorList>
    </citation>
    <scope>NUCLEOTIDE SEQUENCE [LARGE SCALE GENOMIC DNA]</scope>
    <source>
        <strain evidence="1 2">LMG 30640</strain>
    </source>
</reference>
<comment type="caution">
    <text evidence="1">The sequence shown here is derived from an EMBL/GenBank/DDBJ whole genome shotgun (WGS) entry which is preliminary data.</text>
</comment>
<dbReference type="RefSeq" id="WP_173582102.1">
    <property type="nucleotide sequence ID" value="NZ_WOTB01000003.1"/>
</dbReference>
<name>A0ABX0JJC7_9PROT</name>
<evidence type="ECO:0000313" key="1">
    <source>
        <dbReference type="EMBL" id="NHN83663.1"/>
    </source>
</evidence>
<sequence length="127" mass="13610">MTGAAGPFDWSGLVLGPCQNVFGENVTWYHRRAPAGVTVRGIFDEGFQAYDAIGGEDGMEPVHLSSSHPILGIRIADFPSLPVQGDRFLIRGIPYRVQEVRPDSHGAASLILNKADRENGSVSCASS</sequence>
<gene>
    <name evidence="1" type="ORF">GOB93_03285</name>
</gene>
<dbReference type="Pfam" id="PF05354">
    <property type="entry name" value="Phage_attach"/>
    <property type="match status" value="1"/>
</dbReference>
<protein>
    <submittedName>
        <fullName evidence="1">Uncharacterized protein</fullName>
    </submittedName>
</protein>
<dbReference type="Proteomes" id="UP000635278">
    <property type="component" value="Unassembled WGS sequence"/>
</dbReference>
<keyword evidence="2" id="KW-1185">Reference proteome</keyword>
<dbReference type="Gene3D" id="2.40.10.180">
    <property type="entry name" value="Phage tail proteins"/>
    <property type="match status" value="1"/>
</dbReference>
<evidence type="ECO:0000313" key="2">
    <source>
        <dbReference type="Proteomes" id="UP000635278"/>
    </source>
</evidence>
<dbReference type="EMBL" id="WOTB01000003">
    <property type="protein sequence ID" value="NHN83663.1"/>
    <property type="molecule type" value="Genomic_DNA"/>
</dbReference>
<dbReference type="InterPro" id="IPR008018">
    <property type="entry name" value="Phage_tail_attach_FII"/>
</dbReference>
<proteinExistence type="predicted"/>
<dbReference type="InterPro" id="IPR053734">
    <property type="entry name" value="Phage_Head-Tail_Connect_sf"/>
</dbReference>
<organism evidence="1 2">
    <name type="scientific">Acetobacter musti</name>
    <dbReference type="NCBI Taxonomy" id="864732"/>
    <lineage>
        <taxon>Bacteria</taxon>
        <taxon>Pseudomonadati</taxon>
        <taxon>Pseudomonadota</taxon>
        <taxon>Alphaproteobacteria</taxon>
        <taxon>Acetobacterales</taxon>
        <taxon>Acetobacteraceae</taxon>
        <taxon>Acetobacter</taxon>
    </lineage>
</organism>
<accession>A0ABX0JJC7</accession>